<dbReference type="GO" id="GO:0043539">
    <property type="term" value="F:protein serine/threonine kinase activator activity"/>
    <property type="evidence" value="ECO:0007669"/>
    <property type="project" value="TreeGrafter"/>
</dbReference>
<dbReference type="OMA" id="AYDHKES"/>
<evidence type="ECO:0000313" key="3">
    <source>
        <dbReference type="Proteomes" id="UP000002866"/>
    </source>
</evidence>
<dbReference type="GeneID" id="14498146"/>
<dbReference type="EMBL" id="HE806324">
    <property type="protein sequence ID" value="CCH62969.1"/>
    <property type="molecule type" value="Genomic_DNA"/>
</dbReference>
<dbReference type="GO" id="GO:0044732">
    <property type="term" value="C:mitotic spindle pole body"/>
    <property type="evidence" value="ECO:0007669"/>
    <property type="project" value="EnsemblFungi"/>
</dbReference>
<dbReference type="OrthoDB" id="609103at2759"/>
<gene>
    <name evidence="2" type="primary">TBLA0I03140</name>
    <name evidence="2" type="ORF">TBLA_0I03140</name>
</gene>
<sequence length="396" mass="46567">MFKKHKNQQDVDMAFWWKKNPHTPNEFVKSIKEQLNILHNLSGISNTSNLIGSTSNEDNNTNEKRRAQEECSKYLIGLKEFILRDGNNGNTLGNQPSNELMDEMYNAMHNKDLFYDLINNFCELEFEAKKEVMLIYAISLRYSKDNKLVTVDYLVSKPSIIKLMILKIEESLNNKKNYQDNFLMLGNMIIENIKYEQLNRIILKDPNFWKFFEFAKLNNFEISTESLQILNVALTSNIKLVSREFFNSYSSDDINNNSNENIPRFINNINKLIVNGTYVIKRQSIKLLTSLILNRTFSTLRNEYISSADNLKLIMLLLIDKSKNLQLESFNIFKVMIANPTKDKYVMEILIKNREKLIRYFNNFNLDNQDSKFNDEKEFVIRGIETLPRLAERAEF</sequence>
<accession>I2H9B7</accession>
<dbReference type="KEGG" id="tbl:TBLA_0I03140"/>
<dbReference type="InterPro" id="IPR016024">
    <property type="entry name" value="ARM-type_fold"/>
</dbReference>
<keyword evidence="3" id="KW-1185">Reference proteome</keyword>
<dbReference type="SUPFAM" id="SSF48371">
    <property type="entry name" value="ARM repeat"/>
    <property type="match status" value="1"/>
</dbReference>
<dbReference type="eggNOG" id="KOG1566">
    <property type="taxonomic scope" value="Eukaryota"/>
</dbReference>
<dbReference type="FunCoup" id="I2H9B7">
    <property type="interactions" value="401"/>
</dbReference>
<dbReference type="InterPro" id="IPR011989">
    <property type="entry name" value="ARM-like"/>
</dbReference>
<dbReference type="AlphaFoldDB" id="I2H9B7"/>
<dbReference type="GO" id="GO:0000920">
    <property type="term" value="P:septum digestion after cytokinesis"/>
    <property type="evidence" value="ECO:0007669"/>
    <property type="project" value="EnsemblFungi"/>
</dbReference>
<dbReference type="GO" id="GO:0007118">
    <property type="term" value="P:budding cell apical bud growth"/>
    <property type="evidence" value="ECO:0007669"/>
    <property type="project" value="EnsemblFungi"/>
</dbReference>
<dbReference type="InParanoid" id="I2H9B7"/>
<evidence type="ECO:0000256" key="1">
    <source>
        <dbReference type="ARBA" id="ARBA00011012"/>
    </source>
</evidence>
<protein>
    <recommendedName>
        <fullName evidence="4">Protein HYM1</fullName>
    </recommendedName>
</protein>
<dbReference type="GO" id="GO:0035556">
    <property type="term" value="P:intracellular signal transduction"/>
    <property type="evidence" value="ECO:0007669"/>
    <property type="project" value="TreeGrafter"/>
</dbReference>
<evidence type="ECO:0008006" key="4">
    <source>
        <dbReference type="Google" id="ProtNLM"/>
    </source>
</evidence>
<organism evidence="2 3">
    <name type="scientific">Henningerozyma blattae (strain ATCC 34711 / CBS 6284 / DSM 70876 / NBRC 10599 / NRRL Y-10934 / UCD 77-7)</name>
    <name type="common">Yeast</name>
    <name type="synonym">Tetrapisispora blattae</name>
    <dbReference type="NCBI Taxonomy" id="1071380"/>
    <lineage>
        <taxon>Eukaryota</taxon>
        <taxon>Fungi</taxon>
        <taxon>Dikarya</taxon>
        <taxon>Ascomycota</taxon>
        <taxon>Saccharomycotina</taxon>
        <taxon>Saccharomycetes</taxon>
        <taxon>Saccharomycetales</taxon>
        <taxon>Saccharomycetaceae</taxon>
        <taxon>Henningerozyma</taxon>
    </lineage>
</organism>
<dbReference type="HOGENOM" id="CLU_035755_0_0_1"/>
<comment type="similarity">
    <text evidence="1">Belongs to the Mo25 family.</text>
</comment>
<dbReference type="Gene3D" id="1.25.10.10">
    <property type="entry name" value="Leucine-rich Repeat Variant"/>
    <property type="match status" value="1"/>
</dbReference>
<dbReference type="GO" id="GO:0005933">
    <property type="term" value="C:cellular bud"/>
    <property type="evidence" value="ECO:0007669"/>
    <property type="project" value="EnsemblFungi"/>
</dbReference>
<name>I2H9B7_HENB6</name>
<reference evidence="2 3" key="1">
    <citation type="journal article" date="2011" name="Proc. Natl. Acad. Sci. U.S.A.">
        <title>Evolutionary erosion of yeast sex chromosomes by mating-type switching accidents.</title>
        <authorList>
            <person name="Gordon J.L."/>
            <person name="Armisen D."/>
            <person name="Proux-Wera E."/>
            <person name="Oheigeartaigh S.S."/>
            <person name="Byrne K.P."/>
            <person name="Wolfe K.H."/>
        </authorList>
    </citation>
    <scope>NUCLEOTIDE SEQUENCE [LARGE SCALE GENOMIC DNA]</scope>
    <source>
        <strain evidence="3">ATCC 34711 / CBS 6284 / DSM 70876 / NBRC 10599 / NRRL Y-10934 / UCD 77-7</strain>
    </source>
</reference>
<dbReference type="Proteomes" id="UP000002866">
    <property type="component" value="Chromosome 9"/>
</dbReference>
<dbReference type="PANTHER" id="PTHR10182">
    <property type="entry name" value="CALCIUM-BINDING PROTEIN 39-RELATED"/>
    <property type="match status" value="1"/>
</dbReference>
<dbReference type="GO" id="GO:0006355">
    <property type="term" value="P:regulation of DNA-templated transcription"/>
    <property type="evidence" value="ECO:0007669"/>
    <property type="project" value="EnsemblFungi"/>
</dbReference>
<dbReference type="STRING" id="1071380.I2H9B7"/>
<dbReference type="RefSeq" id="XP_004182488.1">
    <property type="nucleotide sequence ID" value="XM_004182440.1"/>
</dbReference>
<proteinExistence type="inferred from homology"/>
<dbReference type="PANTHER" id="PTHR10182:SF3">
    <property type="entry name" value="PROTEIN MO25"/>
    <property type="match status" value="1"/>
</dbReference>
<dbReference type="InterPro" id="IPR013878">
    <property type="entry name" value="Mo25"/>
</dbReference>
<dbReference type="GO" id="GO:0043332">
    <property type="term" value="C:mating projection tip"/>
    <property type="evidence" value="ECO:0007669"/>
    <property type="project" value="EnsemblFungi"/>
</dbReference>
<dbReference type="Pfam" id="PF08569">
    <property type="entry name" value="Mo25"/>
    <property type="match status" value="1"/>
</dbReference>
<dbReference type="GO" id="GO:0000131">
    <property type="term" value="C:incipient cellular bud site"/>
    <property type="evidence" value="ECO:0007669"/>
    <property type="project" value="EnsemblFungi"/>
</dbReference>
<evidence type="ECO:0000313" key="2">
    <source>
        <dbReference type="EMBL" id="CCH62969.1"/>
    </source>
</evidence>